<dbReference type="GO" id="GO:0030313">
    <property type="term" value="C:cell envelope"/>
    <property type="evidence" value="ECO:0007669"/>
    <property type="project" value="UniProtKB-SubCell"/>
</dbReference>
<proteinExistence type="inferred from homology"/>
<name>A0A101ENT3_9THEM</name>
<dbReference type="PATRIC" id="fig|93930.3.peg.962"/>
<protein>
    <submittedName>
        <fullName evidence="5">Extracellular solute-binding protein family 1</fullName>
    </submittedName>
</protein>
<dbReference type="Proteomes" id="UP000058636">
    <property type="component" value="Unassembled WGS sequence"/>
</dbReference>
<sequence length="436" mass="49510">MKKFFVLLMILLVVISLAKVKIQFWHAMGGWRIELLQNMAEDFMKTHPDIEVEVQYTGSYRDTLNKLVAAVQGGTPPHVVQIYEIGTQFMIDSGIAVPIGDLIEKDPSFDVGKFLPQVLDYYRVKGKLYSMPFNSSNPILYYNKTLFKEVGLDPNKPPRTFNELIEYCRKLTVKDEKGNIVRAGITWPLHSWFFEQFVALQNAPLVDNENGRAGRATKAVFNHKAALRFLKLWNTLTKEGLMINTTKEDWTGARQLFISQKVAMLITSTSDVKLMMDAAKENGFELGTAFLPKPEGVELGGTPIGGGSLWIIGGHPEEEIKAAWEFVKWMAEPEQQIRWHLGTGYFPVRKDAVETLLYQGYYSEYPHHLTALLQLLLSVQTPNTRGAVIGPFPEVRDIIETAIEKMINGEMTPEEALAWAEKEATRAIREYNELYE</sequence>
<keyword evidence="4" id="KW-0732">Signal</keyword>
<dbReference type="EMBL" id="LGFG01000244">
    <property type="protein sequence ID" value="KUK22158.1"/>
    <property type="molecule type" value="Genomic_DNA"/>
</dbReference>
<evidence type="ECO:0000256" key="3">
    <source>
        <dbReference type="ARBA" id="ARBA00022448"/>
    </source>
</evidence>
<dbReference type="Pfam" id="PF01547">
    <property type="entry name" value="SBP_bac_1"/>
    <property type="match status" value="1"/>
</dbReference>
<keyword evidence="3" id="KW-0813">Transport</keyword>
<accession>A0A101ENT3</accession>
<dbReference type="PANTHER" id="PTHR43649">
    <property type="entry name" value="ARABINOSE-BINDING PROTEIN-RELATED"/>
    <property type="match status" value="1"/>
</dbReference>
<evidence type="ECO:0000256" key="4">
    <source>
        <dbReference type="ARBA" id="ARBA00022729"/>
    </source>
</evidence>
<evidence type="ECO:0000313" key="5">
    <source>
        <dbReference type="EMBL" id="KUK22158.1"/>
    </source>
</evidence>
<organism evidence="5 6">
    <name type="scientific">Thermotoga petrophila</name>
    <dbReference type="NCBI Taxonomy" id="93929"/>
    <lineage>
        <taxon>Bacteria</taxon>
        <taxon>Thermotogati</taxon>
        <taxon>Thermotogota</taxon>
        <taxon>Thermotogae</taxon>
        <taxon>Thermotogales</taxon>
        <taxon>Thermotogaceae</taxon>
        <taxon>Thermotoga</taxon>
    </lineage>
</organism>
<comment type="caution">
    <text evidence="5">The sequence shown here is derived from an EMBL/GenBank/DDBJ whole genome shotgun (WGS) entry which is preliminary data.</text>
</comment>
<gene>
    <name evidence="5" type="ORF">XD57_1743</name>
</gene>
<evidence type="ECO:0000313" key="6">
    <source>
        <dbReference type="Proteomes" id="UP000058636"/>
    </source>
</evidence>
<reference evidence="5 6" key="1">
    <citation type="journal article" date="2015" name="MBio">
        <title>Genome-Resolved Metagenomic Analysis Reveals Roles for Candidate Phyla and Other Microbial Community Members in Biogeochemical Transformations in Oil Reservoirs.</title>
        <authorList>
            <person name="Hu P."/>
            <person name="Tom L."/>
            <person name="Singh A."/>
            <person name="Thomas B.C."/>
            <person name="Baker B.J."/>
            <person name="Piceno Y.M."/>
            <person name="Andersen G.L."/>
            <person name="Banfield J.F."/>
        </authorList>
    </citation>
    <scope>NUCLEOTIDE SEQUENCE [LARGE SCALE GENOMIC DNA]</scope>
    <source>
        <strain evidence="5">46_26</strain>
    </source>
</reference>
<dbReference type="InterPro" id="IPR006059">
    <property type="entry name" value="SBP"/>
</dbReference>
<comment type="similarity">
    <text evidence="2">Belongs to the bacterial solute-binding protein 1 family.</text>
</comment>
<evidence type="ECO:0000256" key="2">
    <source>
        <dbReference type="ARBA" id="ARBA00008520"/>
    </source>
</evidence>
<dbReference type="CDD" id="cd14748">
    <property type="entry name" value="PBP2_UgpB"/>
    <property type="match status" value="1"/>
</dbReference>
<dbReference type="AlphaFoldDB" id="A0A101ENT3"/>
<comment type="subcellular location">
    <subcellularLocation>
        <location evidence="1">Cell envelope</location>
    </subcellularLocation>
</comment>
<dbReference type="RefSeq" id="WP_012311280.1">
    <property type="nucleotide sequence ID" value="NZ_DAITJQ010000001.1"/>
</dbReference>
<dbReference type="PANTHER" id="PTHR43649:SF31">
    <property type="entry name" value="SN-GLYCEROL-3-PHOSPHATE-BINDING PERIPLASMIC PROTEIN UGPB"/>
    <property type="match status" value="1"/>
</dbReference>
<dbReference type="InterPro" id="IPR050490">
    <property type="entry name" value="Bact_solute-bd_prot1"/>
</dbReference>
<dbReference type="Gene3D" id="3.40.190.10">
    <property type="entry name" value="Periplasmic binding protein-like II"/>
    <property type="match status" value="2"/>
</dbReference>
<dbReference type="SUPFAM" id="SSF53850">
    <property type="entry name" value="Periplasmic binding protein-like II"/>
    <property type="match status" value="1"/>
</dbReference>
<evidence type="ECO:0000256" key="1">
    <source>
        <dbReference type="ARBA" id="ARBA00004196"/>
    </source>
</evidence>